<proteinExistence type="predicted"/>
<sequence>MTYAKCGCIEEAARVFQEMSCKNMVSWNSMIKAYAVHGNPREALARFDQLHNSGPNPDDIKFLSILYYQPVATLGCTGARVAGEISLGLDPDDSGVYALLEEVYAKRKELGQVRRARRMTRKRKVMKKAPGHDRVGLGSSTCSWG</sequence>
<comment type="caution">
    <text evidence="1">The sequence shown here is derived from an EMBL/GenBank/DDBJ whole genome shotgun (WGS) entry which is preliminary data.</text>
</comment>
<reference evidence="2" key="1">
    <citation type="journal article" date="2023" name="Front. Plant Sci.">
        <title>Chromosomal-level genome assembly of Melastoma candidum provides insights into trichome evolution.</title>
        <authorList>
            <person name="Zhong Y."/>
            <person name="Wu W."/>
            <person name="Sun C."/>
            <person name="Zou P."/>
            <person name="Liu Y."/>
            <person name="Dai S."/>
            <person name="Zhou R."/>
        </authorList>
    </citation>
    <scope>NUCLEOTIDE SEQUENCE [LARGE SCALE GENOMIC DNA]</scope>
</reference>
<keyword evidence="2" id="KW-1185">Reference proteome</keyword>
<gene>
    <name evidence="1" type="ORF">MLD38_026408</name>
</gene>
<organism evidence="1 2">
    <name type="scientific">Melastoma candidum</name>
    <dbReference type="NCBI Taxonomy" id="119954"/>
    <lineage>
        <taxon>Eukaryota</taxon>
        <taxon>Viridiplantae</taxon>
        <taxon>Streptophyta</taxon>
        <taxon>Embryophyta</taxon>
        <taxon>Tracheophyta</taxon>
        <taxon>Spermatophyta</taxon>
        <taxon>Magnoliopsida</taxon>
        <taxon>eudicotyledons</taxon>
        <taxon>Gunneridae</taxon>
        <taxon>Pentapetalae</taxon>
        <taxon>rosids</taxon>
        <taxon>malvids</taxon>
        <taxon>Myrtales</taxon>
        <taxon>Melastomataceae</taxon>
        <taxon>Melastomatoideae</taxon>
        <taxon>Melastomateae</taxon>
        <taxon>Melastoma</taxon>
    </lineage>
</organism>
<evidence type="ECO:0000313" key="2">
    <source>
        <dbReference type="Proteomes" id="UP001057402"/>
    </source>
</evidence>
<dbReference type="Proteomes" id="UP001057402">
    <property type="component" value="Chromosome 7"/>
</dbReference>
<accession>A0ACB9NZW4</accession>
<dbReference type="EMBL" id="CM042886">
    <property type="protein sequence ID" value="KAI4341718.1"/>
    <property type="molecule type" value="Genomic_DNA"/>
</dbReference>
<protein>
    <submittedName>
        <fullName evidence="1">Uncharacterized protein</fullName>
    </submittedName>
</protein>
<evidence type="ECO:0000313" key="1">
    <source>
        <dbReference type="EMBL" id="KAI4341718.1"/>
    </source>
</evidence>
<name>A0ACB9NZW4_9MYRT</name>